<evidence type="ECO:0000256" key="1">
    <source>
        <dbReference type="SAM" id="Phobius"/>
    </source>
</evidence>
<organism evidence="2 3">
    <name type="scientific">Xenopus laevis</name>
    <name type="common">African clawed frog</name>
    <dbReference type="NCBI Taxonomy" id="8355"/>
    <lineage>
        <taxon>Eukaryota</taxon>
        <taxon>Metazoa</taxon>
        <taxon>Chordata</taxon>
        <taxon>Craniata</taxon>
        <taxon>Vertebrata</taxon>
        <taxon>Euteleostomi</taxon>
        <taxon>Amphibia</taxon>
        <taxon>Batrachia</taxon>
        <taxon>Anura</taxon>
        <taxon>Pipoidea</taxon>
        <taxon>Pipidae</taxon>
        <taxon>Xenopodinae</taxon>
        <taxon>Xenopus</taxon>
        <taxon>Xenopus</taxon>
    </lineage>
</organism>
<feature type="transmembrane region" description="Helical" evidence="1">
    <location>
        <begin position="29"/>
        <end position="52"/>
    </location>
</feature>
<dbReference type="AlphaFoldDB" id="A0A974DKH1"/>
<sequence>MPPIDSLFLIPLLYCLFMKCLYYYHYSCLFTMCCLYCLSLCCCLVAHSHIWAPGFLYCPSSSPSSAYCCRMSMDNCSLGTRNGSVIQKVP</sequence>
<evidence type="ECO:0000313" key="3">
    <source>
        <dbReference type="Proteomes" id="UP000694892"/>
    </source>
</evidence>
<dbReference type="EMBL" id="CM004469">
    <property type="protein sequence ID" value="OCT93055.1"/>
    <property type="molecule type" value="Genomic_DNA"/>
</dbReference>
<accession>A0A974DKH1</accession>
<protein>
    <submittedName>
        <fullName evidence="2">Uncharacterized protein</fullName>
    </submittedName>
</protein>
<proteinExistence type="predicted"/>
<name>A0A974DKH1_XENLA</name>
<keyword evidence="1" id="KW-1133">Transmembrane helix</keyword>
<dbReference type="Proteomes" id="UP000694892">
    <property type="component" value="Chromosome 2S"/>
</dbReference>
<keyword evidence="1" id="KW-0472">Membrane</keyword>
<feature type="transmembrane region" description="Helical" evidence="1">
    <location>
        <begin position="6"/>
        <end position="24"/>
    </location>
</feature>
<keyword evidence="1" id="KW-0812">Transmembrane</keyword>
<reference evidence="3" key="1">
    <citation type="journal article" date="2016" name="Nature">
        <title>Genome evolution in the allotetraploid frog Xenopus laevis.</title>
        <authorList>
            <person name="Session A.M."/>
            <person name="Uno Y."/>
            <person name="Kwon T."/>
            <person name="Chapman J.A."/>
            <person name="Toyoda A."/>
            <person name="Takahashi S."/>
            <person name="Fukui A."/>
            <person name="Hikosaka A."/>
            <person name="Suzuki A."/>
            <person name="Kondo M."/>
            <person name="van Heeringen S.J."/>
            <person name="Quigley I."/>
            <person name="Heinz S."/>
            <person name="Ogino H."/>
            <person name="Ochi H."/>
            <person name="Hellsten U."/>
            <person name="Lyons J.B."/>
            <person name="Simakov O."/>
            <person name="Putnam N."/>
            <person name="Stites J."/>
            <person name="Kuroki Y."/>
            <person name="Tanaka T."/>
            <person name="Michiue T."/>
            <person name="Watanabe M."/>
            <person name="Bogdanovic O."/>
            <person name="Lister R."/>
            <person name="Georgiou G."/>
            <person name="Paranjpe S.S."/>
            <person name="van Kruijsbergen I."/>
            <person name="Shu S."/>
            <person name="Carlson J."/>
            <person name="Kinoshita T."/>
            <person name="Ohta Y."/>
            <person name="Mawaribuchi S."/>
            <person name="Jenkins J."/>
            <person name="Grimwood J."/>
            <person name="Schmutz J."/>
            <person name="Mitros T."/>
            <person name="Mozaffari S.V."/>
            <person name="Suzuki Y."/>
            <person name="Haramoto Y."/>
            <person name="Yamamoto T.S."/>
            <person name="Takagi C."/>
            <person name="Heald R."/>
            <person name="Miller K."/>
            <person name="Haudenschild C."/>
            <person name="Kitzman J."/>
            <person name="Nakayama T."/>
            <person name="Izutsu Y."/>
            <person name="Robert J."/>
            <person name="Fortriede J."/>
            <person name="Burns K."/>
            <person name="Lotay V."/>
            <person name="Karimi K."/>
            <person name="Yasuoka Y."/>
            <person name="Dichmann D.S."/>
            <person name="Flajnik M.F."/>
            <person name="Houston D.W."/>
            <person name="Shendure J."/>
            <person name="DuPasquier L."/>
            <person name="Vize P.D."/>
            <person name="Zorn A.M."/>
            <person name="Ito M."/>
            <person name="Marcotte E.M."/>
            <person name="Wallingford J.B."/>
            <person name="Ito Y."/>
            <person name="Asashima M."/>
            <person name="Ueno N."/>
            <person name="Matsuda Y."/>
            <person name="Veenstra G.J."/>
            <person name="Fujiyama A."/>
            <person name="Harland R.M."/>
            <person name="Taira M."/>
            <person name="Rokhsar D.S."/>
        </authorList>
    </citation>
    <scope>NUCLEOTIDE SEQUENCE [LARGE SCALE GENOMIC DNA]</scope>
    <source>
        <strain evidence="3">J</strain>
    </source>
</reference>
<gene>
    <name evidence="2" type="ORF">XELAEV_18016122mg</name>
</gene>
<evidence type="ECO:0000313" key="2">
    <source>
        <dbReference type="EMBL" id="OCT93055.1"/>
    </source>
</evidence>